<reference evidence="1" key="1">
    <citation type="submission" date="2020-02" db="EMBL/GenBank/DDBJ databases">
        <authorList>
            <person name="Meier V. D."/>
        </authorList>
    </citation>
    <scope>NUCLEOTIDE SEQUENCE</scope>
    <source>
        <strain evidence="1">AVDCRST_MAG04</strain>
    </source>
</reference>
<sequence length="55" mass="6064">MLPVPDLSEALLRFADRVLSRLFTERPPPGHLAQLGRALAISGGRAVWSRRFAPP</sequence>
<accession>A0A6J4I3H5</accession>
<dbReference type="EMBL" id="CADCTL010000111">
    <property type="protein sequence ID" value="CAA9240347.1"/>
    <property type="molecule type" value="Genomic_DNA"/>
</dbReference>
<dbReference type="AlphaFoldDB" id="A0A6J4I3H5"/>
<organism evidence="1">
    <name type="scientific">uncultured Acetobacteraceae bacterium</name>
    <dbReference type="NCBI Taxonomy" id="169975"/>
    <lineage>
        <taxon>Bacteria</taxon>
        <taxon>Pseudomonadati</taxon>
        <taxon>Pseudomonadota</taxon>
        <taxon>Alphaproteobacteria</taxon>
        <taxon>Acetobacterales</taxon>
        <taxon>Acetobacteraceae</taxon>
        <taxon>environmental samples</taxon>
    </lineage>
</organism>
<gene>
    <name evidence="1" type="ORF">AVDCRST_MAG04-1586</name>
</gene>
<evidence type="ECO:0000313" key="1">
    <source>
        <dbReference type="EMBL" id="CAA9240347.1"/>
    </source>
</evidence>
<proteinExistence type="predicted"/>
<protein>
    <submittedName>
        <fullName evidence="1">Uncharacterized protein</fullName>
    </submittedName>
</protein>
<name>A0A6J4I3H5_9PROT</name>